<dbReference type="SUPFAM" id="SSF52047">
    <property type="entry name" value="RNI-like"/>
    <property type="match status" value="1"/>
</dbReference>
<dbReference type="AlphaFoldDB" id="A0A371DJ11"/>
<proteinExistence type="predicted"/>
<evidence type="ECO:0000313" key="2">
    <source>
        <dbReference type="Proteomes" id="UP000256964"/>
    </source>
</evidence>
<gene>
    <name evidence="1" type="ORF">OH76DRAFT_1400311</name>
</gene>
<dbReference type="OrthoDB" id="3208561at2759"/>
<protein>
    <submittedName>
        <fullName evidence="1">Uncharacterized protein</fullName>
    </submittedName>
</protein>
<reference evidence="1 2" key="1">
    <citation type="journal article" date="2018" name="Biotechnol. Biofuels">
        <title>Integrative visual omics of the white-rot fungus Polyporus brumalis exposes the biotechnological potential of its oxidative enzymes for delignifying raw plant biomass.</title>
        <authorList>
            <person name="Miyauchi S."/>
            <person name="Rancon A."/>
            <person name="Drula E."/>
            <person name="Hage H."/>
            <person name="Chaduli D."/>
            <person name="Favel A."/>
            <person name="Grisel S."/>
            <person name="Henrissat B."/>
            <person name="Herpoel-Gimbert I."/>
            <person name="Ruiz-Duenas F.J."/>
            <person name="Chevret D."/>
            <person name="Hainaut M."/>
            <person name="Lin J."/>
            <person name="Wang M."/>
            <person name="Pangilinan J."/>
            <person name="Lipzen A."/>
            <person name="Lesage-Meessen L."/>
            <person name="Navarro D."/>
            <person name="Riley R."/>
            <person name="Grigoriev I.V."/>
            <person name="Zhou S."/>
            <person name="Raouche S."/>
            <person name="Rosso M.N."/>
        </authorList>
    </citation>
    <scope>NUCLEOTIDE SEQUENCE [LARGE SCALE GENOMIC DNA]</scope>
    <source>
        <strain evidence="1 2">BRFM 1820</strain>
    </source>
</reference>
<dbReference type="Proteomes" id="UP000256964">
    <property type="component" value="Unassembled WGS sequence"/>
</dbReference>
<name>A0A371DJ11_9APHY</name>
<accession>A0A371DJ11</accession>
<sequence>MFSASDTLKVLLSSLVARSERDQPERHTKESSLLRLGPGRSRSLPTLESLNHDVLRLIAGELYRMPGALKPLASCSRTLRSIASPILFSRCRRPLQRLYPPESIRSFARYLTYTGTRVGAAFKYFEQLLDCFPLLTAIAFELLDGPSWSILRICLSKPRITSLSFDRDAELTFADGFPIEELSKTSISLSSFSYKIQLWRSLRIQLDRHNNDQDLRMMVAHESHCLSDLVLTMNKTLTRLSLPMESAPILKMARVPWPKLRELTVDGVYWTPEQIHSLPVLLCALPRLEKLSVCISRGEADEGGRPPILGQHTTPRTVLSGMRSLTVAYPNPDDDIFVIDTSYLSHLSICDWPRHYNTLAYQRRYSPPYCYPILSSSECLTILRRMDLPELSSLELVYLADHAGADDELLQYITGTFFELSRLELHRYRADRKEEVDYIHIARLLTPARSLRTVRLNLDFRGDHGAYCDDYDVRKAWWEVFKGTLGWEIVDVMQDCPLLDCVELLYHSKPTATWVEFHPARCGTPRFVLTYDKDHREPDLMPYSWGNFFGRGPWSGLLE</sequence>
<evidence type="ECO:0000313" key="1">
    <source>
        <dbReference type="EMBL" id="RDX52519.1"/>
    </source>
</evidence>
<dbReference type="EMBL" id="KZ857390">
    <property type="protein sequence ID" value="RDX52519.1"/>
    <property type="molecule type" value="Genomic_DNA"/>
</dbReference>
<keyword evidence="2" id="KW-1185">Reference proteome</keyword>
<organism evidence="1 2">
    <name type="scientific">Lentinus brumalis</name>
    <dbReference type="NCBI Taxonomy" id="2498619"/>
    <lineage>
        <taxon>Eukaryota</taxon>
        <taxon>Fungi</taxon>
        <taxon>Dikarya</taxon>
        <taxon>Basidiomycota</taxon>
        <taxon>Agaricomycotina</taxon>
        <taxon>Agaricomycetes</taxon>
        <taxon>Polyporales</taxon>
        <taxon>Polyporaceae</taxon>
        <taxon>Lentinus</taxon>
    </lineage>
</organism>